<dbReference type="RefSeq" id="WP_317935262.1">
    <property type="nucleotide sequence ID" value="NZ_JAUBDH010000003.1"/>
</dbReference>
<organism evidence="1 2">
    <name type="scientific">Sporosarcina aquimarina</name>
    <dbReference type="NCBI Taxonomy" id="114975"/>
    <lineage>
        <taxon>Bacteria</taxon>
        <taxon>Bacillati</taxon>
        <taxon>Bacillota</taxon>
        <taxon>Bacilli</taxon>
        <taxon>Bacillales</taxon>
        <taxon>Caryophanaceae</taxon>
        <taxon>Sporosarcina</taxon>
    </lineage>
</organism>
<dbReference type="Proteomes" id="UP001280629">
    <property type="component" value="Unassembled WGS sequence"/>
</dbReference>
<accession>A0ABU4FYB4</accession>
<keyword evidence="2" id="KW-1185">Reference proteome</keyword>
<evidence type="ECO:0000313" key="1">
    <source>
        <dbReference type="EMBL" id="MDW0109716.1"/>
    </source>
</evidence>
<evidence type="ECO:0008006" key="3">
    <source>
        <dbReference type="Google" id="ProtNLM"/>
    </source>
</evidence>
<sequence length="297" mass="34588">MQIIIKEYEKSDQEQLKELIDLSFEEEGLLNILKKFRFKFAYSAFSEDKLVSVVFGWVSSLHPYCTYFKVLCNSSYVRDNVIEKLLNKVESLETIDFPLQTSIWETSINLKKIYEKSEFKEIRRTYMPTLQVSDFKEGAFRFSEKDYILKTLAEVSLNNELVEKLVLLVKRNYEETHKVNPVVTAGLEEWRILVFSDDIIAKGSYVFLNPDENDILAYSFLHESDDDNSYELGWCGSSSSEYQGIIPNLTLQHIKYADNHNRKAIIGEFDTTDSSAMEVLKTFPFAPSPTWITYQKK</sequence>
<comment type="caution">
    <text evidence="1">The sequence shown here is derived from an EMBL/GenBank/DDBJ whole genome shotgun (WGS) entry which is preliminary data.</text>
</comment>
<gene>
    <name evidence="1" type="ORF">QT716_06560</name>
</gene>
<reference evidence="1 2" key="1">
    <citation type="submission" date="2023-06" db="EMBL/GenBank/DDBJ databases">
        <title>Sporosarcina sp. nov., isolated from Korean traditional fermented seafood 'Jeotgal'.</title>
        <authorList>
            <person name="Yang A.-I."/>
            <person name="Shin N.-R."/>
        </authorList>
    </citation>
    <scope>NUCLEOTIDE SEQUENCE [LARGE SCALE GENOMIC DNA]</scope>
    <source>
        <strain evidence="1 2">KCTC3840</strain>
    </source>
</reference>
<protein>
    <recommendedName>
        <fullName evidence="3">GNAT family N-acetyltransferase</fullName>
    </recommendedName>
</protein>
<evidence type="ECO:0000313" key="2">
    <source>
        <dbReference type="Proteomes" id="UP001280629"/>
    </source>
</evidence>
<proteinExistence type="predicted"/>
<name>A0ABU4FYB4_9BACL</name>
<dbReference type="EMBL" id="JAUBDH010000003">
    <property type="protein sequence ID" value="MDW0109716.1"/>
    <property type="molecule type" value="Genomic_DNA"/>
</dbReference>